<dbReference type="PANTHER" id="PTHR33303">
    <property type="entry name" value="CYTOPLASMIC PROTEIN-RELATED"/>
    <property type="match status" value="1"/>
</dbReference>
<dbReference type="SUPFAM" id="SSF51735">
    <property type="entry name" value="NAD(P)-binding Rossmann-fold domains"/>
    <property type="match status" value="1"/>
</dbReference>
<dbReference type="EMBL" id="BMGI01000004">
    <property type="protein sequence ID" value="GGD40058.1"/>
    <property type="molecule type" value="Genomic_DNA"/>
</dbReference>
<organism evidence="2 3">
    <name type="scientific">Sinisalibacter lacisalsi</name>
    <dbReference type="NCBI Taxonomy" id="1526570"/>
    <lineage>
        <taxon>Bacteria</taxon>
        <taxon>Pseudomonadati</taxon>
        <taxon>Pseudomonadota</taxon>
        <taxon>Alphaproteobacteria</taxon>
        <taxon>Rhodobacterales</taxon>
        <taxon>Roseobacteraceae</taxon>
        <taxon>Sinisalibacter</taxon>
    </lineage>
</organism>
<accession>A0ABQ1QSM4</accession>
<evidence type="ECO:0000313" key="3">
    <source>
        <dbReference type="Proteomes" id="UP000617355"/>
    </source>
</evidence>
<proteinExistence type="predicted"/>
<reference evidence="3" key="1">
    <citation type="journal article" date="2019" name="Int. J. Syst. Evol. Microbiol.">
        <title>The Global Catalogue of Microorganisms (GCM) 10K type strain sequencing project: providing services to taxonomists for standard genome sequencing and annotation.</title>
        <authorList>
            <consortium name="The Broad Institute Genomics Platform"/>
            <consortium name="The Broad Institute Genome Sequencing Center for Infectious Disease"/>
            <person name="Wu L."/>
            <person name="Ma J."/>
        </authorList>
    </citation>
    <scope>NUCLEOTIDE SEQUENCE [LARGE SCALE GENOMIC DNA]</scope>
    <source>
        <strain evidence="3">CGMCC 1.12922</strain>
    </source>
</reference>
<sequence>MSTNTDERLKTILARTRTIALVGFSNKPDRASHKVARYLAENGYRVIPVNPGLAGQSFMGEEIVADLGQIPGDAQVDMLDVFRRSDMVMPIVESALENLPGLKTVWLQIGVTSAEAQGMAEAKGLDFVEDRCPKIEHARLLG</sequence>
<evidence type="ECO:0000313" key="2">
    <source>
        <dbReference type="EMBL" id="GGD40058.1"/>
    </source>
</evidence>
<evidence type="ECO:0000259" key="1">
    <source>
        <dbReference type="SMART" id="SM00881"/>
    </source>
</evidence>
<comment type="caution">
    <text evidence="2">The sequence shown here is derived from an EMBL/GenBank/DDBJ whole genome shotgun (WGS) entry which is preliminary data.</text>
</comment>
<name>A0ABQ1QSM4_9RHOB</name>
<dbReference type="PANTHER" id="PTHR33303:SF2">
    <property type="entry name" value="COA-BINDING DOMAIN-CONTAINING PROTEIN"/>
    <property type="match status" value="1"/>
</dbReference>
<dbReference type="InterPro" id="IPR003781">
    <property type="entry name" value="CoA-bd"/>
</dbReference>
<dbReference type="RefSeq" id="WP_188528240.1">
    <property type="nucleotide sequence ID" value="NZ_BMGI01000004.1"/>
</dbReference>
<dbReference type="SMART" id="SM00881">
    <property type="entry name" value="CoA_binding"/>
    <property type="match status" value="1"/>
</dbReference>
<gene>
    <name evidence="2" type="ORF">GCM10011358_24990</name>
</gene>
<protein>
    <submittedName>
        <fullName evidence="2">CoA-binding protein</fullName>
    </submittedName>
</protein>
<dbReference type="Gene3D" id="3.40.50.720">
    <property type="entry name" value="NAD(P)-binding Rossmann-like Domain"/>
    <property type="match status" value="1"/>
</dbReference>
<dbReference type="Pfam" id="PF13380">
    <property type="entry name" value="CoA_binding_2"/>
    <property type="match status" value="1"/>
</dbReference>
<feature type="domain" description="CoA-binding" evidence="1">
    <location>
        <begin position="12"/>
        <end position="111"/>
    </location>
</feature>
<keyword evidence="3" id="KW-1185">Reference proteome</keyword>
<dbReference type="Proteomes" id="UP000617355">
    <property type="component" value="Unassembled WGS sequence"/>
</dbReference>
<dbReference type="InterPro" id="IPR036291">
    <property type="entry name" value="NAD(P)-bd_dom_sf"/>
</dbReference>